<reference evidence="2" key="1">
    <citation type="journal article" date="2023" name="G3 (Bethesda)">
        <title>Genome assembly and association tests identify interacting loci associated with vigor, precocity, and sex in interspecific pistachio rootstocks.</title>
        <authorList>
            <person name="Palmer W."/>
            <person name="Jacygrad E."/>
            <person name="Sagayaradj S."/>
            <person name="Cavanaugh K."/>
            <person name="Han R."/>
            <person name="Bertier L."/>
            <person name="Beede B."/>
            <person name="Kafkas S."/>
            <person name="Golino D."/>
            <person name="Preece J."/>
            <person name="Michelmore R."/>
        </authorList>
    </citation>
    <scope>NUCLEOTIDE SEQUENCE [LARGE SCALE GENOMIC DNA]</scope>
</reference>
<sequence length="1433" mass="162541">MKNDKEEPSSSAEQVRTFNSNKAKQAIDLISAVKELHGFSSQELNKLLKDTENFIIQCHTEKGSPIKIDMEKVASFLPLHLIAVLISSDRDEELFRYILRGIRLMYSLCDLAPRHVKLEQILLDDVKVSEQLLDLVFYMLIVLGHCSQEYHNSNTILLMQSTLVACSLYLLTGCLSSQWQDLVQVLLAHPKVDIFMDAAFGAVHVIVMFLQMKLSDQLTDEQVVNYICQQCEASLQFLQSLCQQKNFRERLLRNKVFESEFFSYRFVILLICAWKISLVHSLDLADCLCWDISSDILTKIESSTVVASVSRLKAKVLSILLHLCEAESISYLDEVASSPGSLDLAKSVALEVLDLLKTALIKDPKHTSSCSERTYPMGLLQLNAMRLADIFSDDSNFRSYITMCFTEVLSAIFSLSHGDFLPVWCSSEFPVREEDASVEYEPFAATGWVLDTVSSLNKSNATKVEFSLIPNSMPQASYAHQRTSLFVKIIANLHCFVPNICEEQEKNLFLNKFLLCLRMDPSKELPGFSFTSGAQKAATVCRNLRSLLSHAESLIPIFLNDEDLRLLSRYVSQSFSLLCLCVVCVKDRDFFEQLELLINTSELEEDRVQIQGSKCEESLSCDKFSKLNINENHQLKSQEDLETEEEIEDVNPFHEPGPANRAARSGLEERLLHARDLNGGVVKIEVADFHGKLHTEDYLDFEASLENYFEWKPMAENRKVLFVKLKLKGTALQWWKRVEEQRARQGKIKINIWEHMKTKLRKQFLPADYTMELYERLHCLKQNNISVEEYIAEFNNLSIRVGISESNEQITSRYLTGLNQSIRDEMGVVCLHNIEDARQYALAAEKRVSRYGARKPIYRTNWQNNMGPGRGYQIGQQEWKETATTNKTNRAKGGSNSQVRCFTCGEKGHTSFAFLQRRVNLAKFEEELELVFDEYDEEEIDVHAVEGNLEDEALCDIVPMDVGHILVGRPWLFDHNMDHKTKRSTYSYKDNKRYTLYPLKEKAKQLATKSSTTSKTTSSNSAAALPIAKADVIEEVLDVKEIQSRRGNPYRPFLVKWLGKLASASTWISEEELKQVDPAEVQSTGGCPSPLQRKEPPNLNNANGNLREEMSENSAFQEEEKFDVGSNLMDQGDDVMRQDSKEDKDKSGVPGGLREKDRDVQIVVSSGSDTSPMGGKNFVDQMDSGEFPKVNEPIKESGFGGVQEVEKVESVQGEEKQQRKRKRTIMNDKQISLIERALLDEPDMQRNTVSIRSWADKLSHYGSEVTASQLKNWLNNRKARLARASKDARAPLGADTSFPGKGMAGHRQIHDSPGSPGEDHLPSNVRGTRSTFRQSPIPESGEFKLGQYVVILDGKGEEIGKGIVNQVYGKWYGKELEESGTCVVDVVELKADKWTRLPYPLEDTGSTFGETEEMLGVIKVLWDCNKMYHLRTR</sequence>
<comment type="caution">
    <text evidence="1">The sequence shown here is derived from an EMBL/GenBank/DDBJ whole genome shotgun (WGS) entry which is preliminary data.</text>
</comment>
<proteinExistence type="predicted"/>
<protein>
    <submittedName>
        <fullName evidence="1">Uncharacterized protein</fullName>
    </submittedName>
</protein>
<dbReference type="Proteomes" id="UP001164250">
    <property type="component" value="Chromosome 1"/>
</dbReference>
<organism evidence="1 2">
    <name type="scientific">Pistacia atlantica</name>
    <dbReference type="NCBI Taxonomy" id="434234"/>
    <lineage>
        <taxon>Eukaryota</taxon>
        <taxon>Viridiplantae</taxon>
        <taxon>Streptophyta</taxon>
        <taxon>Embryophyta</taxon>
        <taxon>Tracheophyta</taxon>
        <taxon>Spermatophyta</taxon>
        <taxon>Magnoliopsida</taxon>
        <taxon>eudicotyledons</taxon>
        <taxon>Gunneridae</taxon>
        <taxon>Pentapetalae</taxon>
        <taxon>rosids</taxon>
        <taxon>malvids</taxon>
        <taxon>Sapindales</taxon>
        <taxon>Anacardiaceae</taxon>
        <taxon>Pistacia</taxon>
    </lineage>
</organism>
<evidence type="ECO:0000313" key="2">
    <source>
        <dbReference type="Proteomes" id="UP001164250"/>
    </source>
</evidence>
<evidence type="ECO:0000313" key="1">
    <source>
        <dbReference type="EMBL" id="KAJ0111137.1"/>
    </source>
</evidence>
<accession>A0ACC1C6D7</accession>
<keyword evidence="2" id="KW-1185">Reference proteome</keyword>
<name>A0ACC1C6D7_9ROSI</name>
<gene>
    <name evidence="1" type="ORF">Patl1_01121</name>
</gene>
<dbReference type="EMBL" id="CM047897">
    <property type="protein sequence ID" value="KAJ0111137.1"/>
    <property type="molecule type" value="Genomic_DNA"/>
</dbReference>